<dbReference type="KEGG" id="hmi:soil367_10955"/>
<gene>
    <name evidence="4" type="ORF">soil367_10955</name>
</gene>
<accession>A0A4P7XI83</accession>
<dbReference type="EMBL" id="CP031093">
    <property type="protein sequence ID" value="QCF26413.1"/>
    <property type="molecule type" value="Genomic_DNA"/>
</dbReference>
<feature type="compositionally biased region" description="Basic and acidic residues" evidence="2">
    <location>
        <begin position="1"/>
        <end position="21"/>
    </location>
</feature>
<feature type="region of interest" description="Disordered" evidence="2">
    <location>
        <begin position="1"/>
        <end position="40"/>
    </location>
</feature>
<protein>
    <submittedName>
        <fullName evidence="4">Uncharacterized protein</fullName>
    </submittedName>
</protein>
<keyword evidence="3" id="KW-0812">Transmembrane</keyword>
<evidence type="ECO:0000256" key="1">
    <source>
        <dbReference type="SAM" id="Coils"/>
    </source>
</evidence>
<proteinExistence type="predicted"/>
<name>A0A4P7XI83_9ALTE</name>
<sequence length="302" mass="32833">MEPIRPDHDEVAARNSDKEMRTPAASKGDKSAVSAQLRGPGHAGKGAVGGAIPVILLAILVLIGGWLLVSQHQTIEQLQADVAEADDWISRTKLSMARFEGRLSEADRELLESGSEITEKLAFLDSEMRKLWGVSNDRNRKAIKANQDAVAFLEDKTDYLDKQRAELSGLVADQQSNHESAMAAIDTLRSSLRDVAARQAKLVEEVEQNSALAGAVVETQKNIEARVGGLVQRQTLANDELRARLAAVEQKAAASDVQATLSQLNARLSELNEVVDSIDASRSQITGRLLRLEQRIQSVGEQ</sequence>
<dbReference type="OrthoDB" id="5700790at2"/>
<dbReference type="RefSeq" id="WP_136549133.1">
    <property type="nucleotide sequence ID" value="NZ_CP031093.1"/>
</dbReference>
<organism evidence="4 5">
    <name type="scientific">Hydrocarboniclastica marina</name>
    <dbReference type="NCBI Taxonomy" id="2259620"/>
    <lineage>
        <taxon>Bacteria</taxon>
        <taxon>Pseudomonadati</taxon>
        <taxon>Pseudomonadota</taxon>
        <taxon>Gammaproteobacteria</taxon>
        <taxon>Alteromonadales</taxon>
        <taxon>Alteromonadaceae</taxon>
        <taxon>Hydrocarboniclastica</taxon>
    </lineage>
</organism>
<evidence type="ECO:0000256" key="2">
    <source>
        <dbReference type="SAM" id="MobiDB-lite"/>
    </source>
</evidence>
<feature type="coiled-coil region" evidence="1">
    <location>
        <begin position="231"/>
        <end position="281"/>
    </location>
</feature>
<evidence type="ECO:0000256" key="3">
    <source>
        <dbReference type="SAM" id="Phobius"/>
    </source>
</evidence>
<feature type="transmembrane region" description="Helical" evidence="3">
    <location>
        <begin position="47"/>
        <end position="69"/>
    </location>
</feature>
<dbReference type="AlphaFoldDB" id="A0A4P7XI83"/>
<keyword evidence="5" id="KW-1185">Reference proteome</keyword>
<evidence type="ECO:0000313" key="5">
    <source>
        <dbReference type="Proteomes" id="UP000298049"/>
    </source>
</evidence>
<keyword evidence="3" id="KW-0472">Membrane</keyword>
<reference evidence="4 5" key="1">
    <citation type="submission" date="2018-07" db="EMBL/GenBank/DDBJ databases">
        <title>Marsedoiliclastica nanhaica gen. nov. sp. nov., a novel marine hydrocarbonoclastic bacterium isolated from an in-situ enriched hydrocarbon-degrading consortium in deep-sea sediment.</title>
        <authorList>
            <person name="Dong C."/>
            <person name="Ma T."/>
            <person name="Liu R."/>
            <person name="Shao Z."/>
        </authorList>
    </citation>
    <scope>NUCLEOTIDE SEQUENCE [LARGE SCALE GENOMIC DNA]</scope>
    <source>
        <strain evidence="5">soil36-7</strain>
    </source>
</reference>
<evidence type="ECO:0000313" key="4">
    <source>
        <dbReference type="EMBL" id="QCF26413.1"/>
    </source>
</evidence>
<dbReference type="Proteomes" id="UP000298049">
    <property type="component" value="Chromosome"/>
</dbReference>
<keyword evidence="1" id="KW-0175">Coiled coil</keyword>
<keyword evidence="3" id="KW-1133">Transmembrane helix</keyword>